<dbReference type="AlphaFoldDB" id="A0A5J4JM83"/>
<proteinExistence type="predicted"/>
<protein>
    <recommendedName>
        <fullName evidence="3">EcsC family protein</fullName>
    </recommendedName>
</protein>
<organism evidence="1 2">
    <name type="scientific">Weizmannia acidilactici</name>
    <dbReference type="NCBI Taxonomy" id="2607726"/>
    <lineage>
        <taxon>Bacteria</taxon>
        <taxon>Bacillati</taxon>
        <taxon>Bacillota</taxon>
        <taxon>Bacilli</taxon>
        <taxon>Bacillales</taxon>
        <taxon>Bacillaceae</taxon>
        <taxon>Heyndrickxia</taxon>
    </lineage>
</organism>
<dbReference type="PANTHER" id="PTHR41260:SF1">
    <property type="entry name" value="PROTEIN ECSC"/>
    <property type="match status" value="1"/>
</dbReference>
<keyword evidence="2" id="KW-1185">Reference proteome</keyword>
<dbReference type="RefSeq" id="WP_151681921.1">
    <property type="nucleotide sequence ID" value="NZ_BKZQ01000066.1"/>
</dbReference>
<evidence type="ECO:0008006" key="3">
    <source>
        <dbReference type="Google" id="ProtNLM"/>
    </source>
</evidence>
<dbReference type="Pfam" id="PF12787">
    <property type="entry name" value="EcsC"/>
    <property type="match status" value="1"/>
</dbReference>
<dbReference type="Proteomes" id="UP000391919">
    <property type="component" value="Unassembled WGS sequence"/>
</dbReference>
<evidence type="ECO:0000313" key="1">
    <source>
        <dbReference type="EMBL" id="GER71760.1"/>
    </source>
</evidence>
<name>A0A5J4JM83_9BACI</name>
<evidence type="ECO:0000313" key="2">
    <source>
        <dbReference type="Proteomes" id="UP000391919"/>
    </source>
</evidence>
<gene>
    <name evidence="1" type="ORF">BpJC7_30630</name>
</gene>
<comment type="caution">
    <text evidence="1">The sequence shown here is derived from an EMBL/GenBank/DDBJ whole genome shotgun (WGS) entry which is preliminary data.</text>
</comment>
<sequence length="281" mass="31952">MASEWSEREKTVYREIEAWAENLAAAEERGRKRKEKFDTAYEKLPDEMLEKVHGMLDAVLFQISSFADVNLPYGQEIEKMLSAARLFDNSVSCVADMQKLSIDQLDYIAERQQSRYHLLSFVQGGLSGTGKPLLAAGDVLFLLVANLRAVQLTAATYGYEAKTPFELLAALKIIFMAAAPEMVRYAVWKELMDELDGREQDFFTESGKIFHRYLWPGTIGHAGKLALFTLLRPKKRGKINWAGATIGAVSNYYFSKKVGECARKYYQYRFLKDKHEKTSPA</sequence>
<reference evidence="1 2" key="1">
    <citation type="submission" date="2019-09" db="EMBL/GenBank/DDBJ databases">
        <title>Draft genome sequence of Bacillus sp. JC-7.</title>
        <authorList>
            <person name="Tanaka N."/>
            <person name="Shiwa Y."/>
            <person name="Fujita N."/>
            <person name="Tanasupawat S."/>
        </authorList>
    </citation>
    <scope>NUCLEOTIDE SEQUENCE [LARGE SCALE GENOMIC DNA]</scope>
    <source>
        <strain evidence="1 2">JC-7</strain>
    </source>
</reference>
<dbReference type="EMBL" id="BKZQ01000066">
    <property type="protein sequence ID" value="GER71760.1"/>
    <property type="molecule type" value="Genomic_DNA"/>
</dbReference>
<accession>A0A5J4JM83</accession>
<dbReference type="PANTHER" id="PTHR41260">
    <property type="entry name" value="PROTEIN ECSC"/>
    <property type="match status" value="1"/>
</dbReference>
<dbReference type="InterPro" id="IPR024787">
    <property type="entry name" value="EcsC"/>
</dbReference>